<comment type="caution">
    <text evidence="2">The sequence shown here is derived from an EMBL/GenBank/DDBJ whole genome shotgun (WGS) entry which is preliminary data.</text>
</comment>
<evidence type="ECO:0000313" key="2">
    <source>
        <dbReference type="EMBL" id="ERM90906.1"/>
    </source>
</evidence>
<dbReference type="Pfam" id="PF06782">
    <property type="entry name" value="UPF0236"/>
    <property type="match status" value="1"/>
</dbReference>
<gene>
    <name evidence="2" type="ORF">O163_13300</name>
</gene>
<dbReference type="EMBL" id="AXDC01000048">
    <property type="protein sequence ID" value="ERM90906.1"/>
    <property type="molecule type" value="Genomic_DNA"/>
</dbReference>
<dbReference type="Proteomes" id="UP000016856">
    <property type="component" value="Unassembled WGS sequence"/>
</dbReference>
<reference evidence="2 3" key="1">
    <citation type="journal article" date="2013" name="Genome Announc.">
        <title>Draft Genome Sequence of an Anaerobic and Extremophilic Bacterium, Caldanaerobacter yonseiensis, Isolated from a Geothermal Hot Stream.</title>
        <authorList>
            <person name="Lee S.J."/>
            <person name="Lee Y.J."/>
            <person name="Park G.S."/>
            <person name="Kim B.C."/>
            <person name="Lee S.J."/>
            <person name="Shin J.H."/>
            <person name="Lee D.W."/>
        </authorList>
    </citation>
    <scope>NUCLEOTIDE SEQUENCE [LARGE SCALE GENOMIC DNA]</scope>
    <source>
        <strain evidence="2 3">KB-1</strain>
    </source>
</reference>
<evidence type="ECO:0008006" key="4">
    <source>
        <dbReference type="Google" id="ProtNLM"/>
    </source>
</evidence>
<dbReference type="NCBIfam" id="NF033529">
    <property type="entry name" value="transpos_ISLre2"/>
    <property type="match status" value="1"/>
</dbReference>
<dbReference type="PATRIC" id="fig|1388761.3.peg.2667"/>
<evidence type="ECO:0000313" key="3">
    <source>
        <dbReference type="Proteomes" id="UP000016856"/>
    </source>
</evidence>
<name>U5CPP3_CALSX</name>
<evidence type="ECO:0000256" key="1">
    <source>
        <dbReference type="ARBA" id="ARBA00006539"/>
    </source>
</evidence>
<comment type="similarity">
    <text evidence="1">Belongs to the UPF0236 family.</text>
</comment>
<dbReference type="AlphaFoldDB" id="U5CPP3"/>
<protein>
    <recommendedName>
        <fullName evidence="4">ISLre2 family transposase</fullName>
    </recommendedName>
</protein>
<dbReference type="InterPro" id="IPR009620">
    <property type="entry name" value="UPF0236"/>
</dbReference>
<accession>U5CPP3</accession>
<sequence>MGYGCRKKTSPGKNQKSNQRKVRFEMLLDIRHIVGIILLFVQGLMKIIKESKDFYELERGIHELTQKVSRQLLEWAAEEMDRKLMENRDKRVWEVIGFRTKQVISIFGEFTYRRRLYRNKETGETKFLLDEVLGIPTGARITPGIKEIATKLATEMTFRRAAKVLSYLFPHISSMTIWNVVQEVGDEIKKESEEKKEAVFEYGQIPEGKEETSKLYIEGDGVVIRLQKSDKKKGEIKHFVIYEGKEEESQGRYRLKNKLVVSGLAEGKNMWEEVYAKVGSKWKLDKIEKVYIGGDGAEWPKGGLEYFSGAEYRLDRYHLQKNLLEALWYDEETYDKVREAIYQGDLEKTQRMLEEAIKKVKGERRKRIVRLLKYLTENWEGIKGSEGAERLGAIEGQVQHNIARRMKRLGARWTEEGGDRMSRILSEKANGRLEDYTTKWHLKQEEIKKIMQPTKQEEKRKYAEEDVEEWLRVSLPILKGPFASKPWIKYVLKELTRANGLAVGILRSKQF</sequence>
<organism evidence="2 3">
    <name type="scientific">Caldanaerobacter subterraneus subsp. yonseiensis KB-1</name>
    <dbReference type="NCBI Taxonomy" id="1388761"/>
    <lineage>
        <taxon>Bacteria</taxon>
        <taxon>Bacillati</taxon>
        <taxon>Bacillota</taxon>
        <taxon>Clostridia</taxon>
        <taxon>Thermoanaerobacterales</taxon>
        <taxon>Thermoanaerobacteraceae</taxon>
        <taxon>Caldanaerobacter</taxon>
    </lineage>
</organism>
<proteinExistence type="inferred from homology"/>